<sequence length="276" mass="29481">MPLNTTVSHVSPLLSYIPRTSWYEGNSSDPELNRYSNQSYHYSDSPASVTFSWWGTGAVFGGYRNRTGAYQVVVDSQAATSFPGYTGGPDEFERVLYANDGLSYGQHQIRITNTGGGGPQSVLDIDYLVYETTQDDGGEIQHNDPGCSWSPASPNTWQVDAASHTTTDTFGAMELNFTVSSGIILYGYLDGTSAPLTVSVDGWASTPVAPNTAIAPIVHNVPQVLYTKSGLQNGPHTLRVENNPLGINGTGSKMSIAFSRTLSDAPAGSAPQQETP</sequence>
<reference evidence="1 2" key="1">
    <citation type="submission" date="2019-01" db="EMBL/GenBank/DDBJ databases">
        <title>Draft genome sequences of three monokaryotic isolates of the white-rot basidiomycete fungus Dichomitus squalens.</title>
        <authorList>
            <consortium name="DOE Joint Genome Institute"/>
            <person name="Lopez S.C."/>
            <person name="Andreopoulos B."/>
            <person name="Pangilinan J."/>
            <person name="Lipzen A."/>
            <person name="Riley R."/>
            <person name="Ahrendt S."/>
            <person name="Ng V."/>
            <person name="Barry K."/>
            <person name="Daum C."/>
            <person name="Grigoriev I.V."/>
            <person name="Hilden K.S."/>
            <person name="Makela M.R."/>
            <person name="de Vries R.P."/>
        </authorList>
    </citation>
    <scope>NUCLEOTIDE SEQUENCE [LARGE SCALE GENOMIC DNA]</scope>
    <source>
        <strain evidence="1 2">CBS 464.89</strain>
    </source>
</reference>
<gene>
    <name evidence="1" type="ORF">BD310DRAFT_830433</name>
</gene>
<dbReference type="OMA" id="PMGQHHI"/>
<dbReference type="STRING" id="114155.A0A4Q9NIS0"/>
<accession>A0A4Q9NIS0</accession>
<protein>
    <submittedName>
        <fullName evidence="1">Uncharacterized protein</fullName>
    </submittedName>
</protein>
<evidence type="ECO:0000313" key="1">
    <source>
        <dbReference type="EMBL" id="TBU53263.1"/>
    </source>
</evidence>
<evidence type="ECO:0000313" key="2">
    <source>
        <dbReference type="Proteomes" id="UP000292082"/>
    </source>
</evidence>
<dbReference type="AlphaFoldDB" id="A0A4Q9NIS0"/>
<dbReference type="Gene3D" id="2.60.120.260">
    <property type="entry name" value="Galactose-binding domain-like"/>
    <property type="match status" value="2"/>
</dbReference>
<organism evidence="1 2">
    <name type="scientific">Dichomitus squalens</name>
    <dbReference type="NCBI Taxonomy" id="114155"/>
    <lineage>
        <taxon>Eukaryota</taxon>
        <taxon>Fungi</taxon>
        <taxon>Dikarya</taxon>
        <taxon>Basidiomycota</taxon>
        <taxon>Agaricomycotina</taxon>
        <taxon>Agaricomycetes</taxon>
        <taxon>Polyporales</taxon>
        <taxon>Polyporaceae</taxon>
        <taxon>Dichomitus</taxon>
    </lineage>
</organism>
<dbReference type="Proteomes" id="UP000292082">
    <property type="component" value="Unassembled WGS sequence"/>
</dbReference>
<dbReference type="EMBL" id="ML145219">
    <property type="protein sequence ID" value="TBU53263.1"/>
    <property type="molecule type" value="Genomic_DNA"/>
</dbReference>
<proteinExistence type="predicted"/>
<keyword evidence="2" id="KW-1185">Reference proteome</keyword>
<name>A0A4Q9NIS0_9APHY</name>